<proteinExistence type="predicted"/>
<dbReference type="Proteomes" id="UP000078295">
    <property type="component" value="Unassembled WGS sequence"/>
</dbReference>
<sequence length="40" mass="4679">MGNLVFGLMTVGFDWLKMLELNIWFGHMIINQAQTKTHNQ</sequence>
<organism evidence="1 2">
    <name type="scientific">Moraxella catarrhalis</name>
    <name type="common">Branhamella catarrhalis</name>
    <dbReference type="NCBI Taxonomy" id="480"/>
    <lineage>
        <taxon>Bacteria</taxon>
        <taxon>Pseudomonadati</taxon>
        <taxon>Pseudomonadota</taxon>
        <taxon>Gammaproteobacteria</taxon>
        <taxon>Moraxellales</taxon>
        <taxon>Moraxellaceae</taxon>
        <taxon>Moraxella</taxon>
    </lineage>
</organism>
<evidence type="ECO:0000313" key="1">
    <source>
        <dbReference type="EMBL" id="OAV25430.1"/>
    </source>
</evidence>
<gene>
    <name evidence="1" type="ORF">AO370_0900</name>
</gene>
<accession>A0AB36DNU9</accession>
<name>A0AB36DNU9_MORCA</name>
<protein>
    <submittedName>
        <fullName evidence="1">Uncharacterized protein</fullName>
    </submittedName>
</protein>
<comment type="caution">
    <text evidence="1">The sequence shown here is derived from an EMBL/GenBank/DDBJ whole genome shotgun (WGS) entry which is preliminary data.</text>
</comment>
<evidence type="ECO:0000313" key="2">
    <source>
        <dbReference type="Proteomes" id="UP000078295"/>
    </source>
</evidence>
<dbReference type="AlphaFoldDB" id="A0AB36DNU9"/>
<reference evidence="1 2" key="1">
    <citation type="journal article" date="2016" name="Genome Biol. Evol.">
        <title>Comparative Genomic Analyses of the Moraxella catarrhalis Serosensitive and Seroresistant Lineages Demonstrate Their Independent Evolution.</title>
        <authorList>
            <person name="Earl J.P."/>
            <person name="de Vries S.P."/>
            <person name="Ahmed A."/>
            <person name="Powell E."/>
            <person name="Schultz M.P."/>
            <person name="Hermans P.W."/>
            <person name="Hill D.J."/>
            <person name="Zhou Z."/>
            <person name="Constantinidou C.I."/>
            <person name="Hu F.Z."/>
            <person name="Bootsma H.J."/>
            <person name="Ehrlich G.D."/>
        </authorList>
    </citation>
    <scope>NUCLEOTIDE SEQUENCE [LARGE SCALE GENOMIC DNA]</scope>
    <source>
        <strain evidence="1 2">F23</strain>
    </source>
</reference>
<dbReference type="EMBL" id="LXHQ01000029">
    <property type="protein sequence ID" value="OAV25430.1"/>
    <property type="molecule type" value="Genomic_DNA"/>
</dbReference>